<name>A0A0H2MBT2_9PROT</name>
<protein>
    <recommendedName>
        <fullName evidence="3">Zinc-finger domain-containing protein</fullName>
    </recommendedName>
</protein>
<keyword evidence="2" id="KW-1185">Reference proteome</keyword>
<sequence>MKKEIEELLPFYVNGSLEGEELETVKNALAKDEALRDECTFLKSIRDEVLNQDLGVSPGEFGLKRLQRDLAKEKSTLSQKIPQNDNVKSGIWRIATIAACIMLLVQTAYVVPLWQQNNDLVAASGGNVTHIRGPVLSVTFVPEAQEENIRELLLAVDARIVDGPSALGVYKLVVPKDPEAVISKLRAHKNLVETVQRDGGESGGK</sequence>
<dbReference type="STRING" id="1489064.WH96_15630"/>
<evidence type="ECO:0000313" key="1">
    <source>
        <dbReference type="EMBL" id="KLN59813.1"/>
    </source>
</evidence>
<evidence type="ECO:0000313" key="2">
    <source>
        <dbReference type="Proteomes" id="UP000035444"/>
    </source>
</evidence>
<dbReference type="EMBL" id="LAQL01000010">
    <property type="protein sequence ID" value="KLN59813.1"/>
    <property type="molecule type" value="Genomic_DNA"/>
</dbReference>
<proteinExistence type="predicted"/>
<evidence type="ECO:0008006" key="3">
    <source>
        <dbReference type="Google" id="ProtNLM"/>
    </source>
</evidence>
<comment type="caution">
    <text evidence="1">The sequence shown here is derived from an EMBL/GenBank/DDBJ whole genome shotgun (WGS) entry which is preliminary data.</text>
</comment>
<organism evidence="1 2">
    <name type="scientific">Kiloniella spongiae</name>
    <dbReference type="NCBI Taxonomy" id="1489064"/>
    <lineage>
        <taxon>Bacteria</taxon>
        <taxon>Pseudomonadati</taxon>
        <taxon>Pseudomonadota</taxon>
        <taxon>Alphaproteobacteria</taxon>
        <taxon>Rhodospirillales</taxon>
        <taxon>Kiloniellaceae</taxon>
        <taxon>Kiloniella</taxon>
    </lineage>
</organism>
<dbReference type="RefSeq" id="WP_047765144.1">
    <property type="nucleotide sequence ID" value="NZ_LAQL01000010.1"/>
</dbReference>
<dbReference type="Proteomes" id="UP000035444">
    <property type="component" value="Unassembled WGS sequence"/>
</dbReference>
<reference evidence="1 2" key="1">
    <citation type="submission" date="2015-03" db="EMBL/GenBank/DDBJ databases">
        <title>Genome Sequence of Kiloniella spongiae MEBiC09566, isolated from a marine sponge.</title>
        <authorList>
            <person name="Shao Z."/>
            <person name="Wang L."/>
            <person name="Li X."/>
        </authorList>
    </citation>
    <scope>NUCLEOTIDE SEQUENCE [LARGE SCALE GENOMIC DNA]</scope>
    <source>
        <strain evidence="1 2">MEBiC09566</strain>
    </source>
</reference>
<accession>A0A0H2MBT2</accession>
<gene>
    <name evidence="1" type="ORF">WH96_15630</name>
</gene>
<dbReference type="OrthoDB" id="5702699at2"/>
<dbReference type="AlphaFoldDB" id="A0A0H2MBT2"/>